<dbReference type="PRINTS" id="PR01333">
    <property type="entry name" value="2POREKCHANEL"/>
</dbReference>
<feature type="transmembrane region" description="Helical" evidence="10">
    <location>
        <begin position="298"/>
        <end position="319"/>
    </location>
</feature>
<evidence type="ECO:0000256" key="8">
    <source>
        <dbReference type="RuleBase" id="RU003857"/>
    </source>
</evidence>
<dbReference type="InterPro" id="IPR013099">
    <property type="entry name" value="K_chnl_dom"/>
</dbReference>
<proteinExistence type="inferred from homology"/>
<evidence type="ECO:0000313" key="12">
    <source>
        <dbReference type="Proteomes" id="UP000887566"/>
    </source>
</evidence>
<comment type="subcellular location">
    <subcellularLocation>
        <location evidence="1">Membrane</location>
        <topology evidence="1">Multi-pass membrane protein</topology>
    </subcellularLocation>
</comment>
<keyword evidence="12" id="KW-1185">Reference proteome</keyword>
<feature type="transmembrane region" description="Helical" evidence="10">
    <location>
        <begin position="439"/>
        <end position="456"/>
    </location>
</feature>
<dbReference type="Pfam" id="PF07885">
    <property type="entry name" value="Ion_trans_2"/>
    <property type="match status" value="2"/>
</dbReference>
<feature type="region of interest" description="Disordered" evidence="9">
    <location>
        <begin position="1267"/>
        <end position="1313"/>
    </location>
</feature>
<feature type="region of interest" description="Disordered" evidence="9">
    <location>
        <begin position="962"/>
        <end position="1014"/>
    </location>
</feature>
<organism evidence="12 13">
    <name type="scientific">Plectus sambesii</name>
    <dbReference type="NCBI Taxonomy" id="2011161"/>
    <lineage>
        <taxon>Eukaryota</taxon>
        <taxon>Metazoa</taxon>
        <taxon>Ecdysozoa</taxon>
        <taxon>Nematoda</taxon>
        <taxon>Chromadorea</taxon>
        <taxon>Plectida</taxon>
        <taxon>Plectina</taxon>
        <taxon>Plectoidea</taxon>
        <taxon>Plectidae</taxon>
        <taxon>Plectus</taxon>
    </lineage>
</organism>
<feature type="compositionally biased region" description="Low complexity" evidence="9">
    <location>
        <begin position="1325"/>
        <end position="1351"/>
    </location>
</feature>
<dbReference type="PANTHER" id="PTHR11003:SF86">
    <property type="entry name" value="POTASSIUM CHANNEL DOMAIN-CONTAINING PROTEIN"/>
    <property type="match status" value="1"/>
</dbReference>
<keyword evidence="3 8" id="KW-0812">Transmembrane</keyword>
<feature type="compositionally biased region" description="Basic residues" evidence="9">
    <location>
        <begin position="366"/>
        <end position="377"/>
    </location>
</feature>
<feature type="region of interest" description="Disordered" evidence="9">
    <location>
        <begin position="342"/>
        <end position="378"/>
    </location>
</feature>
<keyword evidence="7 8" id="KW-0407">Ion channel</keyword>
<evidence type="ECO:0000313" key="13">
    <source>
        <dbReference type="WBParaSite" id="PSAMB.scaffold1422size31701.g13122.t1"/>
    </source>
</evidence>
<keyword evidence="6 10" id="KW-0472">Membrane</keyword>
<dbReference type="WBParaSite" id="PSAMB.scaffold1422size31701.g13122.t1">
    <property type="protein sequence ID" value="PSAMB.scaffold1422size31701.g13122.t1"/>
    <property type="gene ID" value="PSAMB.scaffold1422size31701.g13122"/>
</dbReference>
<feature type="region of interest" description="Disordered" evidence="9">
    <location>
        <begin position="1193"/>
        <end position="1212"/>
    </location>
</feature>
<feature type="transmembrane region" description="Helical" evidence="10">
    <location>
        <begin position="462"/>
        <end position="486"/>
    </location>
</feature>
<feature type="transmembrane region" description="Helical" evidence="10">
    <location>
        <begin position="175"/>
        <end position="198"/>
    </location>
</feature>
<accession>A0A914V386</accession>
<evidence type="ECO:0000256" key="3">
    <source>
        <dbReference type="ARBA" id="ARBA00022692"/>
    </source>
</evidence>
<evidence type="ECO:0000256" key="10">
    <source>
        <dbReference type="SAM" id="Phobius"/>
    </source>
</evidence>
<dbReference type="GO" id="GO:0030322">
    <property type="term" value="P:stabilization of membrane potential"/>
    <property type="evidence" value="ECO:0007669"/>
    <property type="project" value="TreeGrafter"/>
</dbReference>
<feature type="compositionally biased region" description="Polar residues" evidence="9">
    <location>
        <begin position="995"/>
        <end position="1009"/>
    </location>
</feature>
<feature type="transmembrane region" description="Helical" evidence="10">
    <location>
        <begin position="267"/>
        <end position="286"/>
    </location>
</feature>
<dbReference type="SUPFAM" id="SSF81324">
    <property type="entry name" value="Voltage-gated potassium channels"/>
    <property type="match status" value="2"/>
</dbReference>
<dbReference type="GO" id="GO:0022841">
    <property type="term" value="F:potassium ion leak channel activity"/>
    <property type="evidence" value="ECO:0007669"/>
    <property type="project" value="TreeGrafter"/>
</dbReference>
<feature type="compositionally biased region" description="Low complexity" evidence="9">
    <location>
        <begin position="47"/>
        <end position="64"/>
    </location>
</feature>
<dbReference type="InterPro" id="IPR003280">
    <property type="entry name" value="2pore_dom_K_chnl"/>
</dbReference>
<feature type="region of interest" description="Disordered" evidence="9">
    <location>
        <begin position="1325"/>
        <end position="1361"/>
    </location>
</feature>
<evidence type="ECO:0000256" key="5">
    <source>
        <dbReference type="ARBA" id="ARBA00023065"/>
    </source>
</evidence>
<dbReference type="PANTHER" id="PTHR11003">
    <property type="entry name" value="POTASSIUM CHANNEL, SUBFAMILY K"/>
    <property type="match status" value="1"/>
</dbReference>
<feature type="domain" description="Potassium channel" evidence="11">
    <location>
        <begin position="415"/>
        <end position="489"/>
    </location>
</feature>
<feature type="transmembrane region" description="Helical" evidence="10">
    <location>
        <begin position="407"/>
        <end position="430"/>
    </location>
</feature>
<evidence type="ECO:0000256" key="4">
    <source>
        <dbReference type="ARBA" id="ARBA00022989"/>
    </source>
</evidence>
<dbReference type="GO" id="GO:0015271">
    <property type="term" value="F:outward rectifier potassium channel activity"/>
    <property type="evidence" value="ECO:0007669"/>
    <property type="project" value="TreeGrafter"/>
</dbReference>
<dbReference type="GO" id="GO:0005886">
    <property type="term" value="C:plasma membrane"/>
    <property type="evidence" value="ECO:0007669"/>
    <property type="project" value="TreeGrafter"/>
</dbReference>
<evidence type="ECO:0000256" key="7">
    <source>
        <dbReference type="ARBA" id="ARBA00023303"/>
    </source>
</evidence>
<keyword evidence="2 8" id="KW-0813">Transport</keyword>
<evidence type="ECO:0000256" key="9">
    <source>
        <dbReference type="SAM" id="MobiDB-lite"/>
    </source>
</evidence>
<dbReference type="Gene3D" id="1.10.287.70">
    <property type="match status" value="1"/>
</dbReference>
<evidence type="ECO:0000256" key="6">
    <source>
        <dbReference type="ARBA" id="ARBA00023136"/>
    </source>
</evidence>
<reference evidence="13" key="1">
    <citation type="submission" date="2022-11" db="UniProtKB">
        <authorList>
            <consortium name="WormBaseParasite"/>
        </authorList>
    </citation>
    <scope>IDENTIFICATION</scope>
</reference>
<comment type="similarity">
    <text evidence="8">Belongs to the two pore domain potassium channel (TC 1.A.1.8) family.</text>
</comment>
<evidence type="ECO:0000259" key="11">
    <source>
        <dbReference type="Pfam" id="PF07885"/>
    </source>
</evidence>
<feature type="compositionally biased region" description="Pro residues" evidence="9">
    <location>
        <begin position="1293"/>
        <end position="1304"/>
    </location>
</feature>
<feature type="domain" description="Potassium channel" evidence="11">
    <location>
        <begin position="263"/>
        <end position="320"/>
    </location>
</feature>
<sequence length="1442" mass="162064">MTVFMNNNERRRQNSVLRDSIRYKAHGGSLRDRDRDSKRLSLLLEENSPSNVAAAASPSSPSSPTDDERSSMLGGTNWPASRNKNLMPSTLDVDDRLMRNRPGSRYSCASSRGSKARLSIISLQNLEDDMLDQMLQRAAGDKLPGFAFERRRSTLSTPPDDFCGKMKFYYDKWGLRHVVPLLILILYSILGAALFYWVENENEQLLVANERKHLNALREEVFEKLRKVMSDELKSDEKKLYDSRDVLVWYEHQMKKIKMPEMLEWDIWGALFYVGAMYTTIGYGNIAPRTISGQALSIVYALIGIPLVLAILANFGNLFTKVASKYWIKYREWVNRVRGKDPDGKGKYTSAKGRRKSTGFAPPSRKPSKSPSRKPSRTIKTVVPVDLEAGIPGQVEEEEEEEESETIPVWLALFMCIGWMCACAGVFCLWETRWSYFKSFYFFFVSLSTIGLGDVVPDHPRMMILMFWLVIIGLSLVSMLISVIQIKIEEWLYQMMIKIQEEYQRALAMGDCPEKEEIMEKIMKKQPWLLRSMAPQLISEKQAAKIDHQLETFEKVVRPTNNKNIQTEQSIPIDPSPQSQQNDVDIQVGNSTDTLNTQASAPNLNEMSTQWSGRGRYSVESLNAQATAPSLNDISTQWSSNYSINDGAIPSSCSIPLFSVPEEPTAPLEDDMPFEELPFITASAMDENLLSKSNSISAISLPMDPSFDSDIDFVDRSMQADLIALIDQSSQADDLDNLLSITPVPHPVTIEERFVQTDAPFFETALHAQLIDRSMQSEEIDLARPERFVQTDAPFFETALHAQLIDRSMQSEEIDLAGPATPAAILSSTQGVQTDFEDDPAIEMINRSMQAEEWYQQVICNHNADNDSQVVQPTPELMDRSMETEEIFPPTAPTFAHDHQKLQLVNRSMETEDEPVQPPPDNQPARVELKDCGMETEREGPLLILAPEKFDQKPMLCDRSMETDASLTPPQQQPEEVVEEDKPGPFWRLKDRSMETQTEPGPSTNSQGIETDPPIVPLLAESSMVTDKEQPPLMHSRSIQSDDLLAMNSHLPDLINNSMQTESLHETMTTPTISDLRDCCTQSDPEPGPPEQSDQETQIVFNVSDDVTQTDERQFCDKAIQAIFHQQSQKSLEKRSSIFSRPKLLRQKSPSSGNVVLAENCTQCALPPDNSIDVSTQTIVDHVVIPLPAQRKITPKSTQPKTKRKPSTASMMATESVELGVQTDPFPVRKDLIMQTDDSYLKIARRLEQYRMNRTDSLHVCAAGPLSKRRVSRSRINPPSRLLDNSRSGSAGRPPPSPSSPASPSPTKLNINLAPDRPLYVSPVRRASRAAPTSPAPLGLPVRQISRSLSRQRSKNPFSFSPEAVDRTPVFVQRAEMEGGVAAKARSKSPYISQLEKGAPPTKVKRPAVRVPSKKVSEYIALHEKGFHSPATQSRKRVYEYI</sequence>
<feature type="region of interest" description="Disordered" evidence="9">
    <location>
        <begin position="908"/>
        <end position="927"/>
    </location>
</feature>
<protein>
    <submittedName>
        <fullName evidence="13">Potassium channel domain-containing protein</fullName>
    </submittedName>
</protein>
<keyword evidence="4 10" id="KW-1133">Transmembrane helix</keyword>
<dbReference type="Proteomes" id="UP000887566">
    <property type="component" value="Unplaced"/>
</dbReference>
<evidence type="ECO:0000256" key="2">
    <source>
        <dbReference type="ARBA" id="ARBA00022448"/>
    </source>
</evidence>
<keyword evidence="5 8" id="KW-0406">Ion transport</keyword>
<feature type="compositionally biased region" description="Polar residues" evidence="9">
    <location>
        <begin position="78"/>
        <end position="88"/>
    </location>
</feature>
<feature type="region of interest" description="Disordered" evidence="9">
    <location>
        <begin position="47"/>
        <end position="93"/>
    </location>
</feature>
<evidence type="ECO:0000256" key="1">
    <source>
        <dbReference type="ARBA" id="ARBA00004141"/>
    </source>
</evidence>
<feature type="compositionally biased region" description="Basic and acidic residues" evidence="9">
    <location>
        <begin position="980"/>
        <end position="994"/>
    </location>
</feature>
<name>A0A914V386_9BILA</name>